<comment type="caution">
    <text evidence="1">The sequence shown here is derived from an EMBL/GenBank/DDBJ whole genome shotgun (WGS) entry which is preliminary data.</text>
</comment>
<sequence length="73" mass="8718">MLYTMEWEPYEKSFYVILNSTLRATIRKQLKPWFLYLRLIINALQKLPSTRHVVYRGVKSDFSGEYSRGSTII</sequence>
<dbReference type="Gene3D" id="3.90.176.10">
    <property type="entry name" value="Toxin ADP-ribosyltransferase, Chain A, domain 1"/>
    <property type="match status" value="1"/>
</dbReference>
<proteinExistence type="predicted"/>
<evidence type="ECO:0000313" key="2">
    <source>
        <dbReference type="Proteomes" id="UP000663874"/>
    </source>
</evidence>
<dbReference type="EMBL" id="CAJOBE010006184">
    <property type="protein sequence ID" value="CAF3999040.1"/>
    <property type="molecule type" value="Genomic_DNA"/>
</dbReference>
<dbReference type="AlphaFoldDB" id="A0A819NJV2"/>
<organism evidence="1 2">
    <name type="scientific">Rotaria sordida</name>
    <dbReference type="NCBI Taxonomy" id="392033"/>
    <lineage>
        <taxon>Eukaryota</taxon>
        <taxon>Metazoa</taxon>
        <taxon>Spiralia</taxon>
        <taxon>Gnathifera</taxon>
        <taxon>Rotifera</taxon>
        <taxon>Eurotatoria</taxon>
        <taxon>Bdelloidea</taxon>
        <taxon>Philodinida</taxon>
        <taxon>Philodinidae</taxon>
        <taxon>Rotaria</taxon>
    </lineage>
</organism>
<protein>
    <submittedName>
        <fullName evidence="1">Uncharacterized protein</fullName>
    </submittedName>
</protein>
<name>A0A819NJV2_9BILA</name>
<evidence type="ECO:0000313" key="1">
    <source>
        <dbReference type="EMBL" id="CAF3999040.1"/>
    </source>
</evidence>
<gene>
    <name evidence="1" type="ORF">FNK824_LOCUS25832</name>
</gene>
<dbReference type="Proteomes" id="UP000663874">
    <property type="component" value="Unassembled WGS sequence"/>
</dbReference>
<accession>A0A819NJV2</accession>
<reference evidence="1" key="1">
    <citation type="submission" date="2021-02" db="EMBL/GenBank/DDBJ databases">
        <authorList>
            <person name="Nowell W R."/>
        </authorList>
    </citation>
    <scope>NUCLEOTIDE SEQUENCE</scope>
</reference>